<sequence length="324" mass="36010">MLRESVWRSGYLAMCCGLFLTGTGCDDIMEVPDISEEEVVLTAPAEGVTVRGNAVTFTWEPVEDAEAYVLQVATPDFPNASQVVIDRTIQKDTLGNPLPTTFSKEMLPNSYAWRVKAVNSGYETPFTTHHFVLTESDDFSGNTVILNAPDDNFVTNQAEVTLSWGAIAEATGYRLQVLTAEGGTIQEEEITETALEVTFPEGSFTWQVRAEKETESTLYSSRELLVDLTPPNTPELTAPADERTTTDTEITFTWSRTAVTGSPEYDTIYIYSDDSLQNLVDEEEVTDKTFTKTLEKGTYYWNVKGFDRAGNEGEISETYSFTIN</sequence>
<dbReference type="STRING" id="1150368.SAMN02927921_00610"/>
<evidence type="ECO:0000313" key="2">
    <source>
        <dbReference type="Proteomes" id="UP000182248"/>
    </source>
</evidence>
<evidence type="ECO:0008006" key="3">
    <source>
        <dbReference type="Google" id="ProtNLM"/>
    </source>
</evidence>
<dbReference type="OrthoDB" id="1121506at2"/>
<name>A0A1K1MEF7_9FLAO</name>
<keyword evidence="2" id="KW-1185">Reference proteome</keyword>
<reference evidence="1 2" key="1">
    <citation type="submission" date="2016-11" db="EMBL/GenBank/DDBJ databases">
        <authorList>
            <person name="Jaros S."/>
            <person name="Januszkiewicz K."/>
            <person name="Wedrychowicz H."/>
        </authorList>
    </citation>
    <scope>NUCLEOTIDE SEQUENCE [LARGE SCALE GENOMIC DNA]</scope>
    <source>
        <strain evidence="1 2">CGMCC 1.12145</strain>
    </source>
</reference>
<gene>
    <name evidence="1" type="ORF">SAMN02927921_00610</name>
</gene>
<protein>
    <recommendedName>
        <fullName evidence="3">Fibronectin type-III domain-containing protein</fullName>
    </recommendedName>
</protein>
<dbReference type="EMBL" id="FPJE01000002">
    <property type="protein sequence ID" value="SFW21491.1"/>
    <property type="molecule type" value="Genomic_DNA"/>
</dbReference>
<dbReference type="Proteomes" id="UP000182248">
    <property type="component" value="Unassembled WGS sequence"/>
</dbReference>
<dbReference type="AlphaFoldDB" id="A0A1K1MEF7"/>
<proteinExistence type="predicted"/>
<dbReference type="Gene3D" id="2.60.40.10">
    <property type="entry name" value="Immunoglobulins"/>
    <property type="match status" value="3"/>
</dbReference>
<dbReference type="RefSeq" id="WP_072315887.1">
    <property type="nucleotide sequence ID" value="NZ_FPJE01000002.1"/>
</dbReference>
<dbReference type="PROSITE" id="PS51257">
    <property type="entry name" value="PROKAR_LIPOPROTEIN"/>
    <property type="match status" value="1"/>
</dbReference>
<evidence type="ECO:0000313" key="1">
    <source>
        <dbReference type="EMBL" id="SFW21491.1"/>
    </source>
</evidence>
<organism evidence="1 2">
    <name type="scientific">Sinomicrobium oceani</name>
    <dbReference type="NCBI Taxonomy" id="1150368"/>
    <lineage>
        <taxon>Bacteria</taxon>
        <taxon>Pseudomonadati</taxon>
        <taxon>Bacteroidota</taxon>
        <taxon>Flavobacteriia</taxon>
        <taxon>Flavobacteriales</taxon>
        <taxon>Flavobacteriaceae</taxon>
        <taxon>Sinomicrobium</taxon>
    </lineage>
</organism>
<accession>A0A1K1MEF7</accession>
<dbReference type="InterPro" id="IPR013783">
    <property type="entry name" value="Ig-like_fold"/>
</dbReference>